<dbReference type="EMBL" id="MU277244">
    <property type="protein sequence ID" value="KAI0057655.1"/>
    <property type="molecule type" value="Genomic_DNA"/>
</dbReference>
<name>A0ACB8SNH3_9AGAM</name>
<reference evidence="1" key="2">
    <citation type="journal article" date="2022" name="New Phytol.">
        <title>Evolutionary transition to the ectomycorrhizal habit in the genomes of a hyperdiverse lineage of mushroom-forming fungi.</title>
        <authorList>
            <person name="Looney B."/>
            <person name="Miyauchi S."/>
            <person name="Morin E."/>
            <person name="Drula E."/>
            <person name="Courty P.E."/>
            <person name="Kohler A."/>
            <person name="Kuo A."/>
            <person name="LaButti K."/>
            <person name="Pangilinan J."/>
            <person name="Lipzen A."/>
            <person name="Riley R."/>
            <person name="Andreopoulos W."/>
            <person name="He G."/>
            <person name="Johnson J."/>
            <person name="Nolan M."/>
            <person name="Tritt A."/>
            <person name="Barry K.W."/>
            <person name="Grigoriev I.V."/>
            <person name="Nagy L.G."/>
            <person name="Hibbett D."/>
            <person name="Henrissat B."/>
            <person name="Matheny P.B."/>
            <person name="Labbe J."/>
            <person name="Martin F.M."/>
        </authorList>
    </citation>
    <scope>NUCLEOTIDE SEQUENCE</scope>
    <source>
        <strain evidence="1">HHB10654</strain>
    </source>
</reference>
<accession>A0ACB8SNH3</accession>
<protein>
    <submittedName>
        <fullName evidence="1">Uncharacterized protein</fullName>
    </submittedName>
</protein>
<sequence>MSTGQNHFKDAKINKSNWGEAETTALVAFLLDRKTDIHSTGGFPTETWIGASGSLAAIHRTTRSPGACQGKWNRLRDEYKAVRRLKSDFVDDTNRWTDDKGLTLGQGQEERWDKYLQVDPSAAAYLGIGFKHFSTMREILSTKSKSSGARRGRRPRIRVERTASPEAANPPPAASTPTIPQKRASGASDAQASTNVPSNAPNKKAHLTQDPAPGGSVSAPDPSPSRDVVPKDSTRFSHDVVARARKIVQTESIDDLTDEEMVKIVRLFSRSPQSAEEYVELLRESARKHWVASTLQELV</sequence>
<keyword evidence="2" id="KW-1185">Reference proteome</keyword>
<gene>
    <name evidence="1" type="ORF">BV25DRAFT_1830893</name>
</gene>
<proteinExistence type="predicted"/>
<comment type="caution">
    <text evidence="1">The sequence shown here is derived from an EMBL/GenBank/DDBJ whole genome shotgun (WGS) entry which is preliminary data.</text>
</comment>
<organism evidence="1 2">
    <name type="scientific">Artomyces pyxidatus</name>
    <dbReference type="NCBI Taxonomy" id="48021"/>
    <lineage>
        <taxon>Eukaryota</taxon>
        <taxon>Fungi</taxon>
        <taxon>Dikarya</taxon>
        <taxon>Basidiomycota</taxon>
        <taxon>Agaricomycotina</taxon>
        <taxon>Agaricomycetes</taxon>
        <taxon>Russulales</taxon>
        <taxon>Auriscalpiaceae</taxon>
        <taxon>Artomyces</taxon>
    </lineage>
</organism>
<evidence type="ECO:0000313" key="1">
    <source>
        <dbReference type="EMBL" id="KAI0057655.1"/>
    </source>
</evidence>
<reference evidence="1" key="1">
    <citation type="submission" date="2021-03" db="EMBL/GenBank/DDBJ databases">
        <authorList>
            <consortium name="DOE Joint Genome Institute"/>
            <person name="Ahrendt S."/>
            <person name="Looney B.P."/>
            <person name="Miyauchi S."/>
            <person name="Morin E."/>
            <person name="Drula E."/>
            <person name="Courty P.E."/>
            <person name="Chicoki N."/>
            <person name="Fauchery L."/>
            <person name="Kohler A."/>
            <person name="Kuo A."/>
            <person name="Labutti K."/>
            <person name="Pangilinan J."/>
            <person name="Lipzen A."/>
            <person name="Riley R."/>
            <person name="Andreopoulos W."/>
            <person name="He G."/>
            <person name="Johnson J."/>
            <person name="Barry K.W."/>
            <person name="Grigoriev I.V."/>
            <person name="Nagy L."/>
            <person name="Hibbett D."/>
            <person name="Henrissat B."/>
            <person name="Matheny P.B."/>
            <person name="Labbe J."/>
            <person name="Martin F."/>
        </authorList>
    </citation>
    <scope>NUCLEOTIDE SEQUENCE</scope>
    <source>
        <strain evidence="1">HHB10654</strain>
    </source>
</reference>
<dbReference type="Proteomes" id="UP000814140">
    <property type="component" value="Unassembled WGS sequence"/>
</dbReference>
<evidence type="ECO:0000313" key="2">
    <source>
        <dbReference type="Proteomes" id="UP000814140"/>
    </source>
</evidence>